<dbReference type="EMBL" id="JACXAC010000002">
    <property type="protein sequence ID" value="MBD2721434.1"/>
    <property type="molecule type" value="Genomic_DNA"/>
</dbReference>
<dbReference type="Proteomes" id="UP000606003">
    <property type="component" value="Unassembled WGS sequence"/>
</dbReference>
<feature type="domain" description="MBG" evidence="2">
    <location>
        <begin position="1118"/>
        <end position="1188"/>
    </location>
</feature>
<protein>
    <submittedName>
        <fullName evidence="4">T9SS type A sorting domain-containing protein</fullName>
    </submittedName>
</protein>
<feature type="domain" description="MBG" evidence="2">
    <location>
        <begin position="1589"/>
        <end position="1662"/>
    </location>
</feature>
<feature type="domain" description="MBG" evidence="2">
    <location>
        <begin position="165"/>
        <end position="245"/>
    </location>
</feature>
<proteinExistence type="predicted"/>
<evidence type="ECO:0000259" key="3">
    <source>
        <dbReference type="Pfam" id="PF18887"/>
    </source>
</evidence>
<evidence type="ECO:0000313" key="5">
    <source>
        <dbReference type="Proteomes" id="UP000606003"/>
    </source>
</evidence>
<keyword evidence="5" id="KW-1185">Reference proteome</keyword>
<dbReference type="InterPro" id="IPR043772">
    <property type="entry name" value="MBG_3"/>
</dbReference>
<feature type="domain" description="MBG" evidence="3">
    <location>
        <begin position="251"/>
        <end position="336"/>
    </location>
</feature>
<feature type="domain" description="MBG" evidence="2">
    <location>
        <begin position="1354"/>
        <end position="1428"/>
    </location>
</feature>
<reference evidence="4 5" key="1">
    <citation type="submission" date="2020-09" db="EMBL/GenBank/DDBJ databases">
        <authorList>
            <person name="Kim M.K."/>
        </authorList>
    </citation>
    <scope>NUCLEOTIDE SEQUENCE [LARGE SCALE GENOMIC DNA]</scope>
    <source>
        <strain evidence="4 5">BT189</strain>
    </source>
</reference>
<dbReference type="Pfam" id="PF18657">
    <property type="entry name" value="YDG"/>
    <property type="match status" value="1"/>
</dbReference>
<feature type="domain" description="MBG" evidence="2">
    <location>
        <begin position="1512"/>
        <end position="1582"/>
    </location>
</feature>
<dbReference type="NCBIfam" id="TIGR04183">
    <property type="entry name" value="Por_Secre_tail"/>
    <property type="match status" value="1"/>
</dbReference>
<feature type="domain" description="MBG" evidence="2">
    <location>
        <begin position="883"/>
        <end position="954"/>
    </location>
</feature>
<feature type="domain" description="MBG" evidence="2">
    <location>
        <begin position="2"/>
        <end position="81"/>
    </location>
</feature>
<feature type="domain" description="MBG" evidence="2">
    <location>
        <begin position="960"/>
        <end position="1031"/>
    </location>
</feature>
<dbReference type="InterPro" id="IPR041248">
    <property type="entry name" value="YDG"/>
</dbReference>
<feature type="domain" description="MBG" evidence="2">
    <location>
        <begin position="651"/>
        <end position="720"/>
    </location>
</feature>
<feature type="domain" description="MBG" evidence="2">
    <location>
        <begin position="804"/>
        <end position="874"/>
    </location>
</feature>
<evidence type="ECO:0000259" key="2">
    <source>
        <dbReference type="Pfam" id="PF18676"/>
    </source>
</evidence>
<dbReference type="Gene3D" id="3.30.160.710">
    <property type="match status" value="2"/>
</dbReference>
<feature type="domain" description="MBG" evidence="2">
    <location>
        <begin position="728"/>
        <end position="797"/>
    </location>
</feature>
<gene>
    <name evidence="4" type="ORF">IC234_04785</name>
</gene>
<feature type="domain" description="MBG" evidence="2">
    <location>
        <begin position="1037"/>
        <end position="1111"/>
    </location>
</feature>
<accession>A0ABR8JUL6</accession>
<evidence type="ECO:0000313" key="4">
    <source>
        <dbReference type="EMBL" id="MBD2721434.1"/>
    </source>
</evidence>
<name>A0ABR8JUL6_9BACT</name>
<organism evidence="4 5">
    <name type="scientific">Hymenobacter armeniacus</name>
    <dbReference type="NCBI Taxonomy" id="2771358"/>
    <lineage>
        <taxon>Bacteria</taxon>
        <taxon>Pseudomonadati</taxon>
        <taxon>Bacteroidota</taxon>
        <taxon>Cytophagia</taxon>
        <taxon>Cytophagales</taxon>
        <taxon>Hymenobacteraceae</taxon>
        <taxon>Hymenobacter</taxon>
    </lineage>
</organism>
<feature type="domain" description="MBG" evidence="2">
    <location>
        <begin position="1271"/>
        <end position="1347"/>
    </location>
</feature>
<feature type="domain" description="MBG" evidence="2">
    <location>
        <begin position="420"/>
        <end position="492"/>
    </location>
</feature>
<feature type="domain" description="MBG" evidence="2">
    <location>
        <begin position="1435"/>
        <end position="1505"/>
    </location>
</feature>
<comment type="caution">
    <text evidence="4">The sequence shown here is derived from an EMBL/GenBank/DDBJ whole genome shotgun (WGS) entry which is preliminary data.</text>
</comment>
<dbReference type="InterPro" id="IPR026444">
    <property type="entry name" value="Secre_tail"/>
</dbReference>
<dbReference type="InterPro" id="IPR041286">
    <property type="entry name" value="MBG_2"/>
</dbReference>
<dbReference type="Pfam" id="PF18676">
    <property type="entry name" value="MBG_2"/>
    <property type="match status" value="18"/>
</dbReference>
<feature type="domain" description="MBG" evidence="2">
    <location>
        <begin position="575"/>
        <end position="643"/>
    </location>
</feature>
<dbReference type="Pfam" id="PF18887">
    <property type="entry name" value="MBG_3"/>
    <property type="match status" value="1"/>
</dbReference>
<sequence length="2193" mass="222197">MLTVTADDKSKTYGDSNPAFTATITGFVNSQDLASSGVTGTPALSTAATTTSNVGPYPISAGIGTLASANYSFTPVAGTLTITKATPVLTWNNPADITYGTALGATQLNATASVAGVFTYTPAAGTKLAAGIGQSLSVSFAPTNQTNYTVPSPASASINVNKATLAVTADNKTKAYDGQVYTGFTYTPSGFVNGDNSSVIGGSVSYSGLATTAVNASTTPYTLTPVVTGLTAANYSFAPANGSLTIDKATASIALNNLSQTYNGAAHSATASTSVAGTPTSMTGVNVTYTGTAPTTYATSTTAPTNAGSYTVVASLTNDNYQATNTTGTLVIAKANAAVNVTPYSGTYDGASHGLSGTASGVVLSGGGNENLNSGLSLGAVYTNATGANGTSVGWSFNGGTNYNDQTGTSTVTILAKAASVTPQANGKIYGGSEPVLSGTLSGFLMGDNISASYSRATGETVAGGPYAISGTLSPLAALANYSIAYNTAPFTISARAVTITADAQSKTYGAADPALTYAVTAGSLATGDAFTGSLTRASGENVGSYAISQGTVALNSNYALSYTGADLSITQKSLTVTATSQTKTYGNSDPALTFTYSEPLPLSAFAGALTRAAGESVGSYAINKGTLSAGGNYSLTYVPANLNVTARPIAITADAKSKTYGAADPGLTYQITSGSLAFADAFAGDLIRVSGENVGNHAINQGSVSLGTNYALTYHSANLAITARAVAITAEAQNKTYGDADPALTYQITSGNLVNGDLFTGSLARAAGEAAGPYAINQGTLVLNDNYALNYTGNNFLIGQRAVTVAADAGQNKIYGNTDPTLTYHISSGSLAFADAFTGTLRRAAGESVGNYAIQQGSLALNSNYALQFTSGSTFAIGTRAVTVTADAQSKIYGDATPPLTYQVTSGSLATGDSFTGALARAAGENVGGYAIAQGTLTAGTNYNLTYAPANLTITPRGVTVAADAKSKTYGDTDPSFTYHITGGSLAFTDGFTGGLSRQAGESVGTYGITQGTLSAGTNYNLTYNGNNLTIAPLGLTITAAPKSKVYGSLDPALTYALTNTATGTPAMLVTGDSFSGVLTRTTGENVGAYAISSTLANSNYVLTYRGADLSITPKTLTVTATAQAKTYGDADPTFTYTNSESLAAAAFSGQLVRTNLSENVGSYAISQGTLSAGDNYFVNFVPANLTIGTRAITITADAKSKTYGNADPALTYQVTTGSLVSGDAFAGNLVRTSGESVGNYDITQGSVALSNNYALSFVSHDLSIGTRAVTITAAPQTKVYGANDPDLTYSITTGSLATGDAFSGNLTRADAATAAGENVGGYAITQGTVALNTNYVLSYAGANLSITARPIAITADAKSKTYGDSDPGLTYQITSGTLAFADAFTGNLTRAGAATVAGENVGTYAINKGTVALTGNYALTYHGADLVIGQRALAVKADAKTKVYGDAAPSLTYQVTSGNLVTGDSFSGALTRAAGENVGSYAITQGTLTAGTNYNLTYSGDNLNITPRPVTITAAAKTKVYGASDPTLTYQITSGTLAFADAFTGSLTRATGENVGTYAIGKGSVALSSNYALSYVGDNLSITPKSLTITADAKTKVYGAALPTFTASYTGLANGDSAPATVPVFATTAFITSPVGPYTITASSAADANYTISYVAGTLTITPKALTVTASALDKVYDGSTTATVTLLDNRLPGDKLTAAYTSATFSDANAGNNKTVTVSGISISGSEAGNYTVNSTAITTANITPQNAFPVADTYYTGSSFYWTTSATSNTATLTLVATLKNNPNLGSGNNGNIRTARVTFAVRNSTGGFTPISSAQNLPVGLVNPGDLTTGTASATAQYTINGSTATLEIAVIVSGNYSANDPTKDKIVVISVPTPGGLITGGGTLNPDGAAGFIKPASLADNAAATNTTPAITGAEELPTQFGFGVQYSKSLRNPQGNVEITVKSYRDRTGALDVRNGVLYPHTYRLKSNAISVLAITAATSTAQFSGKANIAEIVNGVEQSIEGNCTIQLDMTQHPTNPLLSVLAVTINRNAGGVWYSSKWDGTKTVTKCITSGYLSVTGSGTNSVARMALSSDSAAATTTASTAATKRETAGPNASDLGKGTLLELYPNPMAAQGTVHFHTEKGGKAQVYLYNQLGALVATLYNAEVQSGQEYYVPLKADELAAGVYTCRLISNGKVENRRINVVR</sequence>
<feature type="domain" description="MBG" evidence="2">
    <location>
        <begin position="498"/>
        <end position="568"/>
    </location>
</feature>
<feature type="domain" description="MBG" evidence="2">
    <location>
        <begin position="1194"/>
        <end position="1264"/>
    </location>
</feature>
<feature type="domain" description="YDG" evidence="1">
    <location>
        <begin position="1664"/>
        <end position="1739"/>
    </location>
</feature>
<evidence type="ECO:0000259" key="1">
    <source>
        <dbReference type="Pfam" id="PF18657"/>
    </source>
</evidence>